<evidence type="ECO:0000259" key="4">
    <source>
        <dbReference type="PROSITE" id="PS50089"/>
    </source>
</evidence>
<comment type="caution">
    <text evidence="5">The sequence shown here is derived from an EMBL/GenBank/DDBJ whole genome shotgun (WGS) entry which is preliminary data.</text>
</comment>
<feature type="region of interest" description="Disordered" evidence="3">
    <location>
        <begin position="14"/>
        <end position="39"/>
    </location>
</feature>
<evidence type="ECO:0000256" key="2">
    <source>
        <dbReference type="SAM" id="Coils"/>
    </source>
</evidence>
<sequence length="827" mass="93230">MALAGLQAVSMLDSSFMRDSSQSTMPRRHGDQERPNGHASSLLQMWRELEDEHLMGRGQENPRDRLRNQRSIGSDAYMLSPSMSPRPGGEHRGGFDDVGGSENEFGIWSQDSSREQSPDIGGEGERERVRQIARGWVDVGTRGGTHGSSSTGNSLEGEWLGQTELERVRIVREWVQMTSQQSGAHGNTGEEQVGELGALIERVRDGLIVNNNRGQPENVRRRIRRVCGRQALLDLLKRNELERQRELQGLSEHRVVSNFAHRNRIQSLLRGRFLRNVRMTETEKRPTSAAASELGLLRQRHTVSGLREGFLSRAVHGQMSSNHSDSSYQNGYESYRDEETQTNISQEINDEFHQETVTCNEGSDMHQLSGPVDVPESSTIMSWQEPTSQEEGRHEACAEDEERNLQNPTFGQLNQQNEDAEVDMSRDGEEPVSHEQSHETFESASVEQGPLLESPEVHQEQFLAGAGDSHDHQFRDPATDLEAQAAEITSLQEATAQGEEQQEELPDERSWQQSLQGDQAEIDADFPENTATPLAQESFDIGGGEQGQEQESHEEWRDSHSEDGMGNWLAGTSILPSSLEAVPIGRAEGFYLPDDDNVYSMELRELLRRRSVSNLLRSSFRDSLDQLIQSYVERQGHDTVQWELNGGSAVPSLEQDQEQQSGGQNEGDMDAVEEPLVLPSMSESPHWEQELPHANWPRHVHQRLEIEWEIINDLKIDMARLQQRMNNMQRMLEACMEMQLELQRSVRQEVSAALNRTTGPLASHQDDLSKDGSKWDHVRRGICCNCCDNSIDSLLYRCGHMCTCSKCANELVQNRGKCPMCQAPVVE</sequence>
<dbReference type="AlphaFoldDB" id="A0AAN8ZFT1"/>
<dbReference type="SUPFAM" id="SSF57850">
    <property type="entry name" value="RING/U-box"/>
    <property type="match status" value="1"/>
</dbReference>
<evidence type="ECO:0000256" key="3">
    <source>
        <dbReference type="SAM" id="MobiDB-lite"/>
    </source>
</evidence>
<dbReference type="PROSITE" id="PS50089">
    <property type="entry name" value="ZF_RING_2"/>
    <property type="match status" value="1"/>
</dbReference>
<feature type="region of interest" description="Disordered" evidence="3">
    <location>
        <begin position="537"/>
        <end position="568"/>
    </location>
</feature>
<feature type="compositionally biased region" description="Basic and acidic residues" evidence="3">
    <location>
        <begin position="52"/>
        <end position="67"/>
    </location>
</feature>
<dbReference type="CDD" id="cd16647">
    <property type="entry name" value="mRING-HC-C3HC5_NEU1"/>
    <property type="match status" value="1"/>
</dbReference>
<evidence type="ECO:0000313" key="6">
    <source>
        <dbReference type="Proteomes" id="UP001370490"/>
    </source>
</evidence>
<dbReference type="InterPro" id="IPR013083">
    <property type="entry name" value="Znf_RING/FYVE/PHD"/>
</dbReference>
<feature type="compositionally biased region" description="Basic and acidic residues" evidence="3">
    <location>
        <begin position="112"/>
        <end position="128"/>
    </location>
</feature>
<evidence type="ECO:0000256" key="1">
    <source>
        <dbReference type="PROSITE-ProRule" id="PRU00175"/>
    </source>
</evidence>
<keyword evidence="2" id="KW-0175">Coiled coil</keyword>
<feature type="compositionally biased region" description="Basic and acidic residues" evidence="3">
    <location>
        <begin position="550"/>
        <end position="563"/>
    </location>
</feature>
<keyword evidence="1" id="KW-0863">Zinc-finger</keyword>
<keyword evidence="1" id="KW-0862">Zinc</keyword>
<feature type="compositionally biased region" description="Polar residues" evidence="3">
    <location>
        <begin position="405"/>
        <end position="417"/>
    </location>
</feature>
<dbReference type="PANTHER" id="PTHR46519">
    <property type="entry name" value="RING/U-BOX SUPERFAMILY PROTEIN"/>
    <property type="match status" value="1"/>
</dbReference>
<protein>
    <recommendedName>
        <fullName evidence="4">RING-type domain-containing protein</fullName>
    </recommendedName>
</protein>
<evidence type="ECO:0000313" key="5">
    <source>
        <dbReference type="EMBL" id="KAK6936122.1"/>
    </source>
</evidence>
<accession>A0AAN8ZFT1</accession>
<reference evidence="5 6" key="1">
    <citation type="submission" date="2023-12" db="EMBL/GenBank/DDBJ databases">
        <title>A high-quality genome assembly for Dillenia turbinata (Dilleniales).</title>
        <authorList>
            <person name="Chanderbali A."/>
        </authorList>
    </citation>
    <scope>NUCLEOTIDE SEQUENCE [LARGE SCALE GENOMIC DNA]</scope>
    <source>
        <strain evidence="5">LSX21</strain>
        <tissue evidence="5">Leaf</tissue>
    </source>
</reference>
<feature type="region of interest" description="Disordered" evidence="3">
    <location>
        <begin position="52"/>
        <end position="128"/>
    </location>
</feature>
<feature type="domain" description="RING-type" evidence="4">
    <location>
        <begin position="784"/>
        <end position="822"/>
    </location>
</feature>
<gene>
    <name evidence="5" type="ORF">RJ641_033152</name>
</gene>
<feature type="compositionally biased region" description="Basic and acidic residues" evidence="3">
    <location>
        <begin position="423"/>
        <end position="441"/>
    </location>
</feature>
<name>A0AAN8ZFT1_9MAGN</name>
<feature type="compositionally biased region" description="Basic and acidic residues" evidence="3">
    <location>
        <begin position="468"/>
        <end position="478"/>
    </location>
</feature>
<keyword evidence="6" id="KW-1185">Reference proteome</keyword>
<feature type="coiled-coil region" evidence="2">
    <location>
        <begin position="711"/>
        <end position="738"/>
    </location>
</feature>
<keyword evidence="1" id="KW-0479">Metal-binding</keyword>
<dbReference type="GO" id="GO:0008270">
    <property type="term" value="F:zinc ion binding"/>
    <property type="evidence" value="ECO:0007669"/>
    <property type="project" value="UniProtKB-KW"/>
</dbReference>
<feature type="region of interest" description="Disordered" evidence="3">
    <location>
        <begin position="382"/>
        <end position="517"/>
    </location>
</feature>
<dbReference type="InterPro" id="IPR001841">
    <property type="entry name" value="Znf_RING"/>
</dbReference>
<dbReference type="PANTHER" id="PTHR46519:SF3">
    <property type="entry name" value="RING_U-BOX SUPERFAMILY PROTEIN"/>
    <property type="match status" value="1"/>
</dbReference>
<dbReference type="Proteomes" id="UP001370490">
    <property type="component" value="Unassembled WGS sequence"/>
</dbReference>
<proteinExistence type="predicted"/>
<dbReference type="EMBL" id="JBAMMX010000007">
    <property type="protein sequence ID" value="KAK6936122.1"/>
    <property type="molecule type" value="Genomic_DNA"/>
</dbReference>
<feature type="non-terminal residue" evidence="5">
    <location>
        <position position="827"/>
    </location>
</feature>
<organism evidence="5 6">
    <name type="scientific">Dillenia turbinata</name>
    <dbReference type="NCBI Taxonomy" id="194707"/>
    <lineage>
        <taxon>Eukaryota</taxon>
        <taxon>Viridiplantae</taxon>
        <taxon>Streptophyta</taxon>
        <taxon>Embryophyta</taxon>
        <taxon>Tracheophyta</taxon>
        <taxon>Spermatophyta</taxon>
        <taxon>Magnoliopsida</taxon>
        <taxon>eudicotyledons</taxon>
        <taxon>Gunneridae</taxon>
        <taxon>Pentapetalae</taxon>
        <taxon>Dilleniales</taxon>
        <taxon>Dilleniaceae</taxon>
        <taxon>Dillenia</taxon>
    </lineage>
</organism>
<dbReference type="Pfam" id="PF13920">
    <property type="entry name" value="zf-C3HC4_3"/>
    <property type="match status" value="1"/>
</dbReference>
<dbReference type="Gene3D" id="3.30.40.10">
    <property type="entry name" value="Zinc/RING finger domain, C3HC4 (zinc finger)"/>
    <property type="match status" value="1"/>
</dbReference>